<protein>
    <submittedName>
        <fullName evidence="2">Uncharacterized protein</fullName>
    </submittedName>
</protein>
<feature type="region of interest" description="Disordered" evidence="1">
    <location>
        <begin position="1"/>
        <end position="49"/>
    </location>
</feature>
<accession>A0A448XIS3</accession>
<evidence type="ECO:0000256" key="1">
    <source>
        <dbReference type="SAM" id="MobiDB-lite"/>
    </source>
</evidence>
<name>A0A448XIS3_9PLAT</name>
<comment type="caution">
    <text evidence="2">The sequence shown here is derived from an EMBL/GenBank/DDBJ whole genome shotgun (WGS) entry which is preliminary data.</text>
</comment>
<reference evidence="2" key="1">
    <citation type="submission" date="2018-11" db="EMBL/GenBank/DDBJ databases">
        <authorList>
            <consortium name="Pathogen Informatics"/>
        </authorList>
    </citation>
    <scope>NUCLEOTIDE SEQUENCE</scope>
</reference>
<evidence type="ECO:0000313" key="3">
    <source>
        <dbReference type="Proteomes" id="UP000784294"/>
    </source>
</evidence>
<keyword evidence="3" id="KW-1185">Reference proteome</keyword>
<dbReference type="Proteomes" id="UP000784294">
    <property type="component" value="Unassembled WGS sequence"/>
</dbReference>
<dbReference type="AlphaFoldDB" id="A0A448XIS3"/>
<feature type="region of interest" description="Disordered" evidence="1">
    <location>
        <begin position="61"/>
        <end position="100"/>
    </location>
</feature>
<dbReference type="EMBL" id="CAAALY010255552">
    <property type="protein sequence ID" value="VEL37636.1"/>
    <property type="molecule type" value="Genomic_DNA"/>
</dbReference>
<evidence type="ECO:0000313" key="2">
    <source>
        <dbReference type="EMBL" id="VEL37636.1"/>
    </source>
</evidence>
<feature type="compositionally biased region" description="Polar residues" evidence="1">
    <location>
        <begin position="1"/>
        <end position="35"/>
    </location>
</feature>
<sequence>MNRNASLVNFDSINQTHPLGQATRSQISQPISVSDASPPPPHISTKTGGFRISFSKSRASITGTGCSAPRDKTPSSLSHPSTVPPRPDASVTPPRRTVSLSSRVARPRLPSALRGLADNLPSLNLGLSRSLHLPTERAHLLATDAGAANGDGVAFTTVSSGLSVGWPSQTTRDDDAQFGRAFDAIRVATARQAPTSADVADVSCLPHHACHPRLFIWAS</sequence>
<gene>
    <name evidence="2" type="ORF">PXEA_LOCUS31076</name>
</gene>
<organism evidence="2 3">
    <name type="scientific">Protopolystoma xenopodis</name>
    <dbReference type="NCBI Taxonomy" id="117903"/>
    <lineage>
        <taxon>Eukaryota</taxon>
        <taxon>Metazoa</taxon>
        <taxon>Spiralia</taxon>
        <taxon>Lophotrochozoa</taxon>
        <taxon>Platyhelminthes</taxon>
        <taxon>Monogenea</taxon>
        <taxon>Polyopisthocotylea</taxon>
        <taxon>Polystomatidea</taxon>
        <taxon>Polystomatidae</taxon>
        <taxon>Protopolystoma</taxon>
    </lineage>
</organism>
<proteinExistence type="predicted"/>